<sequence>ETLITCFERILLQTDIGKSISRSTVRKVLSAMGFTWRKLVTRCHMYLNPAISSLRNAYLTIMDNLRKGTGADTPYFAYLDETWLYPGMKHEYGCVDNLADGDPFLAMKMGHYPGMEAEFKKGERLVLIGLFSEDGFIHYKVYRTGKKEDESTRDYHGEMNAEVFEAYVEHALAELAKWAKAKNRKPILVMDNASYHSRFLSKIACTFKSKREYKEFLEKNSIPYDPKLKKAELYSEVPEIVVAKLDKSTYNVWAVEQIAKKHGDDVEAHAQRVVERIFDSFPVSKAPSYIAHVRKKEEEHIHKGSLTFSHADLDPHAFVRAQLRADHDDLDAIPVPASTERGEEGGEEENDGE</sequence>
<evidence type="ECO:0000313" key="2">
    <source>
        <dbReference type="EMBL" id="GMT12152.1"/>
    </source>
</evidence>
<name>A0AAV5UZX0_9BILA</name>
<evidence type="ECO:0008006" key="4">
    <source>
        <dbReference type="Google" id="ProtNLM"/>
    </source>
</evidence>
<gene>
    <name evidence="2" type="ORF">PFISCL1PPCAC_3449</name>
</gene>
<accession>A0AAV5UZX0</accession>
<dbReference type="GO" id="GO:0003676">
    <property type="term" value="F:nucleic acid binding"/>
    <property type="evidence" value="ECO:0007669"/>
    <property type="project" value="InterPro"/>
</dbReference>
<organism evidence="2 3">
    <name type="scientific">Pristionchus fissidentatus</name>
    <dbReference type="NCBI Taxonomy" id="1538716"/>
    <lineage>
        <taxon>Eukaryota</taxon>
        <taxon>Metazoa</taxon>
        <taxon>Ecdysozoa</taxon>
        <taxon>Nematoda</taxon>
        <taxon>Chromadorea</taxon>
        <taxon>Rhabditida</taxon>
        <taxon>Rhabditina</taxon>
        <taxon>Diplogasteromorpha</taxon>
        <taxon>Diplogasteroidea</taxon>
        <taxon>Neodiplogasteridae</taxon>
        <taxon>Pristionchus</taxon>
    </lineage>
</organism>
<feature type="region of interest" description="Disordered" evidence="1">
    <location>
        <begin position="329"/>
        <end position="353"/>
    </location>
</feature>
<evidence type="ECO:0000256" key="1">
    <source>
        <dbReference type="SAM" id="MobiDB-lite"/>
    </source>
</evidence>
<feature type="non-terminal residue" evidence="2">
    <location>
        <position position="353"/>
    </location>
</feature>
<feature type="non-terminal residue" evidence="2">
    <location>
        <position position="1"/>
    </location>
</feature>
<proteinExistence type="predicted"/>
<dbReference type="EMBL" id="BTSY01000001">
    <property type="protein sequence ID" value="GMT12152.1"/>
    <property type="molecule type" value="Genomic_DNA"/>
</dbReference>
<dbReference type="InterPro" id="IPR036397">
    <property type="entry name" value="RNaseH_sf"/>
</dbReference>
<dbReference type="PANTHER" id="PTHR33939:SF1">
    <property type="entry name" value="DUF4371 DOMAIN-CONTAINING PROTEIN"/>
    <property type="match status" value="1"/>
</dbReference>
<dbReference type="AlphaFoldDB" id="A0AAV5UZX0"/>
<dbReference type="Proteomes" id="UP001432322">
    <property type="component" value="Unassembled WGS sequence"/>
</dbReference>
<protein>
    <recommendedName>
        <fullName evidence="4">Tc1-like transposase DDE domain-containing protein</fullName>
    </recommendedName>
</protein>
<comment type="caution">
    <text evidence="2">The sequence shown here is derived from an EMBL/GenBank/DDBJ whole genome shotgun (WGS) entry which is preliminary data.</text>
</comment>
<keyword evidence="3" id="KW-1185">Reference proteome</keyword>
<reference evidence="2" key="1">
    <citation type="submission" date="2023-10" db="EMBL/GenBank/DDBJ databases">
        <title>Genome assembly of Pristionchus species.</title>
        <authorList>
            <person name="Yoshida K."/>
            <person name="Sommer R.J."/>
        </authorList>
    </citation>
    <scope>NUCLEOTIDE SEQUENCE</scope>
    <source>
        <strain evidence="2">RS5133</strain>
    </source>
</reference>
<evidence type="ECO:0000313" key="3">
    <source>
        <dbReference type="Proteomes" id="UP001432322"/>
    </source>
</evidence>
<dbReference type="PANTHER" id="PTHR33939">
    <property type="entry name" value="PROTEIN CBG22215"/>
    <property type="match status" value="1"/>
</dbReference>
<dbReference type="Gene3D" id="3.30.420.10">
    <property type="entry name" value="Ribonuclease H-like superfamily/Ribonuclease H"/>
    <property type="match status" value="1"/>
</dbReference>